<comment type="caution">
    <text evidence="10">The sequence shown here is derived from an EMBL/GenBank/DDBJ whole genome shotgun (WGS) entry which is preliminary data.</text>
</comment>
<dbReference type="InterPro" id="IPR003439">
    <property type="entry name" value="ABC_transporter-like_ATP-bd"/>
</dbReference>
<keyword evidence="4" id="KW-0547">Nucleotide-binding</keyword>
<dbReference type="EMBL" id="NWTK01000016">
    <property type="protein sequence ID" value="PKR50581.1"/>
    <property type="molecule type" value="Genomic_DNA"/>
</dbReference>
<evidence type="ECO:0000256" key="2">
    <source>
        <dbReference type="ARBA" id="ARBA00022475"/>
    </source>
</evidence>
<dbReference type="GO" id="GO:0016887">
    <property type="term" value="F:ATP hydrolysis activity"/>
    <property type="evidence" value="ECO:0007669"/>
    <property type="project" value="InterPro"/>
</dbReference>
<reference evidence="10 11" key="1">
    <citation type="submission" date="2017-09" db="EMBL/GenBank/DDBJ databases">
        <title>Biodiversity and function of Thalassospira species in the particle-attached aromatic-hydrocarbon-degrading consortia from the surface seawater of the South China Sea.</title>
        <authorList>
            <person name="Dong C."/>
            <person name="Liu R."/>
            <person name="Shao Z."/>
        </authorList>
    </citation>
    <scope>NUCLEOTIDE SEQUENCE [LARGE SCALE GENOMIC DNA]</scope>
    <source>
        <strain evidence="10 11">CSC1P2</strain>
    </source>
</reference>
<dbReference type="Pfam" id="PF00005">
    <property type="entry name" value="ABC_tran"/>
    <property type="match status" value="1"/>
</dbReference>
<accession>A0A2N3KJ64</accession>
<dbReference type="SMART" id="SM00382">
    <property type="entry name" value="AAA"/>
    <property type="match status" value="1"/>
</dbReference>
<dbReference type="GO" id="GO:0005524">
    <property type="term" value="F:ATP binding"/>
    <property type="evidence" value="ECO:0007669"/>
    <property type="project" value="UniProtKB-KW"/>
</dbReference>
<dbReference type="PROSITE" id="PS50893">
    <property type="entry name" value="ABC_TRANSPORTER_2"/>
    <property type="match status" value="1"/>
</dbReference>
<dbReference type="GO" id="GO:0015697">
    <property type="term" value="P:quaternary ammonium group transport"/>
    <property type="evidence" value="ECO:0007669"/>
    <property type="project" value="UniProtKB-ARBA"/>
</dbReference>
<dbReference type="OrthoDB" id="9802264at2"/>
<dbReference type="InterPro" id="IPR027417">
    <property type="entry name" value="P-loop_NTPase"/>
</dbReference>
<dbReference type="SUPFAM" id="SSF52540">
    <property type="entry name" value="P-loop containing nucleoside triphosphate hydrolases"/>
    <property type="match status" value="1"/>
</dbReference>
<evidence type="ECO:0000256" key="7">
    <source>
        <dbReference type="ARBA" id="ARBA00023065"/>
    </source>
</evidence>
<keyword evidence="2" id="KW-1003">Cell membrane</keyword>
<evidence type="ECO:0000256" key="3">
    <source>
        <dbReference type="ARBA" id="ARBA00022496"/>
    </source>
</evidence>
<evidence type="ECO:0000256" key="6">
    <source>
        <dbReference type="ARBA" id="ARBA00023004"/>
    </source>
</evidence>
<dbReference type="PANTHER" id="PTHR42781:SF4">
    <property type="entry name" value="SPERMIDINE_PUTRESCINE IMPORT ATP-BINDING PROTEIN POTA"/>
    <property type="match status" value="1"/>
</dbReference>
<dbReference type="GO" id="GO:0015408">
    <property type="term" value="F:ABC-type ferric iron transporter activity"/>
    <property type="evidence" value="ECO:0007669"/>
    <property type="project" value="InterPro"/>
</dbReference>
<keyword evidence="8" id="KW-0472">Membrane</keyword>
<evidence type="ECO:0000259" key="9">
    <source>
        <dbReference type="PROSITE" id="PS50893"/>
    </source>
</evidence>
<dbReference type="InterPro" id="IPR003593">
    <property type="entry name" value="AAA+_ATPase"/>
</dbReference>
<dbReference type="FunFam" id="3.40.50.300:FF:000425">
    <property type="entry name" value="Probable ABC transporter, ATP-binding subunit"/>
    <property type="match status" value="1"/>
</dbReference>
<dbReference type="PROSITE" id="PS00211">
    <property type="entry name" value="ABC_TRANSPORTER_1"/>
    <property type="match status" value="1"/>
</dbReference>
<organism evidence="10 11">
    <name type="scientific">Thalassospira marina</name>
    <dbReference type="NCBI Taxonomy" id="2048283"/>
    <lineage>
        <taxon>Bacteria</taxon>
        <taxon>Pseudomonadati</taxon>
        <taxon>Pseudomonadota</taxon>
        <taxon>Alphaproteobacteria</taxon>
        <taxon>Rhodospirillales</taxon>
        <taxon>Thalassospiraceae</taxon>
        <taxon>Thalassospira</taxon>
    </lineage>
</organism>
<evidence type="ECO:0000256" key="5">
    <source>
        <dbReference type="ARBA" id="ARBA00022840"/>
    </source>
</evidence>
<evidence type="ECO:0000313" key="10">
    <source>
        <dbReference type="EMBL" id="PKR50581.1"/>
    </source>
</evidence>
<dbReference type="RefSeq" id="WP_101270075.1">
    <property type="nucleotide sequence ID" value="NZ_NWTK01000016.1"/>
</dbReference>
<evidence type="ECO:0000256" key="4">
    <source>
        <dbReference type="ARBA" id="ARBA00022741"/>
    </source>
</evidence>
<gene>
    <name evidence="10" type="ORF">COO20_20795</name>
</gene>
<keyword evidence="3" id="KW-0410">Iron transport</keyword>
<keyword evidence="7" id="KW-0406">Ion transport</keyword>
<dbReference type="Gene3D" id="3.40.50.300">
    <property type="entry name" value="P-loop containing nucleotide triphosphate hydrolases"/>
    <property type="match status" value="1"/>
</dbReference>
<keyword evidence="6" id="KW-0408">Iron</keyword>
<evidence type="ECO:0000256" key="1">
    <source>
        <dbReference type="ARBA" id="ARBA00022448"/>
    </source>
</evidence>
<dbReference type="AlphaFoldDB" id="A0A2N3KJ64"/>
<keyword evidence="1" id="KW-0813">Transport</keyword>
<evidence type="ECO:0000256" key="8">
    <source>
        <dbReference type="ARBA" id="ARBA00023136"/>
    </source>
</evidence>
<sequence>MISAENSTRQAGSPVVVTGASQRFGRNTVLEAIDLAVAPGEVVALLGPSGCGKTTLLRLLAGLSRPTTGSIHIGDQLVADASSGAFVPPERRSIGMVFQDYALWPHMTVAQNVGFPLEMQNIGRAERDTRIAGALEMVGLGHVADRQPGTLSGGQQQRVALARAIVSRPRLVLFDEPLSNLDRELRESLVVDIAALLRKLGMTAVYVTHDHGEAFAIADRVAILHSGNILQIDAPEQLVGRPTSPQVVDFLKLGLVLPAEVNNGELVIGGGAHRLSPPAGLVNGSRSGDLFLPRSALMASGVNNGARNGNAISGTVVHSMFRGDGYAVQMRFDQNIAVEMFSATRLGDGTVHDLDISWDRAFWYPHDTSHTERTHNA</sequence>
<evidence type="ECO:0000313" key="11">
    <source>
        <dbReference type="Proteomes" id="UP000233597"/>
    </source>
</evidence>
<dbReference type="CDD" id="cd03259">
    <property type="entry name" value="ABC_Carb_Solutes_like"/>
    <property type="match status" value="1"/>
</dbReference>
<keyword evidence="5 10" id="KW-0067">ATP-binding</keyword>
<dbReference type="GO" id="GO:0016020">
    <property type="term" value="C:membrane"/>
    <property type="evidence" value="ECO:0007669"/>
    <property type="project" value="InterPro"/>
</dbReference>
<protein>
    <submittedName>
        <fullName evidence="10">Fe3+/spermidine/putrescine ABC transporter ATP-binding protein</fullName>
    </submittedName>
</protein>
<name>A0A2N3KJ64_9PROT</name>
<dbReference type="InterPro" id="IPR017871">
    <property type="entry name" value="ABC_transporter-like_CS"/>
</dbReference>
<dbReference type="PANTHER" id="PTHR42781">
    <property type="entry name" value="SPERMIDINE/PUTRESCINE IMPORT ATP-BINDING PROTEIN POTA"/>
    <property type="match status" value="1"/>
</dbReference>
<dbReference type="InterPro" id="IPR015853">
    <property type="entry name" value="ABC_transpr_FbpC"/>
</dbReference>
<feature type="domain" description="ABC transporter" evidence="9">
    <location>
        <begin position="15"/>
        <end position="251"/>
    </location>
</feature>
<proteinExistence type="predicted"/>
<dbReference type="Proteomes" id="UP000233597">
    <property type="component" value="Unassembled WGS sequence"/>
</dbReference>
<dbReference type="InterPro" id="IPR050093">
    <property type="entry name" value="ABC_SmlMolc_Importer"/>
</dbReference>